<dbReference type="PANTHER" id="PTHR39517">
    <property type="entry name" value="SLL0192 PROTEIN"/>
    <property type="match status" value="1"/>
</dbReference>
<dbReference type="Proteomes" id="UP000240317">
    <property type="component" value="Unassembled WGS sequence"/>
</dbReference>
<dbReference type="OrthoDB" id="58305at2"/>
<reference evidence="1 2" key="1">
    <citation type="submission" date="2018-03" db="EMBL/GenBank/DDBJ databases">
        <title>Draft genome of Deinococcus sp. OD32.</title>
        <authorList>
            <person name="Wang X.-P."/>
            <person name="Du Z.-J."/>
        </authorList>
    </citation>
    <scope>NUCLEOTIDE SEQUENCE [LARGE SCALE GENOMIC DNA]</scope>
    <source>
        <strain evidence="1 2">OD32</strain>
    </source>
</reference>
<dbReference type="SUPFAM" id="SSF53756">
    <property type="entry name" value="UDP-Glycosyltransferase/glycogen phosphorylase"/>
    <property type="match status" value="1"/>
</dbReference>
<evidence type="ECO:0000313" key="2">
    <source>
        <dbReference type="Proteomes" id="UP000240317"/>
    </source>
</evidence>
<protein>
    <submittedName>
        <fullName evidence="1">Lipid-A-disaccharide synthase</fullName>
    </submittedName>
</protein>
<evidence type="ECO:0000313" key="1">
    <source>
        <dbReference type="EMBL" id="PTA66897.1"/>
    </source>
</evidence>
<sequence>MTTNFRRGPLLIVSNGYAEDLIGAALARELARAGRGPVWALPLVGEGRAYQGAAQLQGPHLSLPSGGFPFGSVANLRADLRAGLLTVSLRQWAAARRLGAQVAQVIVVGDTYALLVGTLAARAVPGARGPRLPLTHLQPLVSAHYARGMTPLDHLRELNALGANLFMPWEVALARRARRVYTRDQPSAAQLARRGVNATYRGSFALDILPPPERDLSPLLDSRPVLALLPGQRGDAAFSLPLMLEAAAALPELQAVVAFAGPLSGLPPLPGWTRDEVDGAALWLGRDQTRVLVLRGAFAAVVRRAALALGTAGTAAEQAAGLGVPVVGFPTPGPQYVAGFARRQARLLGRALTVAEPRAAAVAGAARALLTDPRRRAAAVQDGRARIGEPGALPAVVAELDGAS</sequence>
<proteinExistence type="predicted"/>
<accession>A0A2T3W4U7</accession>
<dbReference type="RefSeq" id="WP_107139085.1">
    <property type="nucleotide sequence ID" value="NZ_PYSV01000018.1"/>
</dbReference>
<dbReference type="InterPro" id="IPR019994">
    <property type="entry name" value="Lipid-A-disac_synthase-rel_put"/>
</dbReference>
<dbReference type="AlphaFoldDB" id="A0A2T3W4U7"/>
<comment type="caution">
    <text evidence="1">The sequence shown here is derived from an EMBL/GenBank/DDBJ whole genome shotgun (WGS) entry which is preliminary data.</text>
</comment>
<dbReference type="NCBIfam" id="TIGR03492">
    <property type="entry name" value="lipid-A-disaccharide synthase-related protein"/>
    <property type="match status" value="1"/>
</dbReference>
<keyword evidence="2" id="KW-1185">Reference proteome</keyword>
<dbReference type="EMBL" id="PYSV01000018">
    <property type="protein sequence ID" value="PTA66897.1"/>
    <property type="molecule type" value="Genomic_DNA"/>
</dbReference>
<organism evidence="1 2">
    <name type="scientific">Deinococcus arcticus</name>
    <dbReference type="NCBI Taxonomy" id="2136176"/>
    <lineage>
        <taxon>Bacteria</taxon>
        <taxon>Thermotogati</taxon>
        <taxon>Deinococcota</taxon>
        <taxon>Deinococci</taxon>
        <taxon>Deinococcales</taxon>
        <taxon>Deinococcaceae</taxon>
        <taxon>Deinococcus</taxon>
    </lineage>
</organism>
<dbReference type="PANTHER" id="PTHR39517:SF1">
    <property type="entry name" value="LIPID-A-DISACCHARIDE SYNTHASE"/>
    <property type="match status" value="1"/>
</dbReference>
<gene>
    <name evidence="1" type="ORF">C8263_15695</name>
</gene>
<name>A0A2T3W4U7_9DEIO</name>